<protein>
    <recommendedName>
        <fullName evidence="3">8-amino-7-oxononanoate synthase</fullName>
    </recommendedName>
</protein>
<evidence type="ECO:0008006" key="3">
    <source>
        <dbReference type="Google" id="ProtNLM"/>
    </source>
</evidence>
<dbReference type="EMBL" id="BJYJ01000006">
    <property type="protein sequence ID" value="GEN75945.1"/>
    <property type="molecule type" value="Genomic_DNA"/>
</dbReference>
<accession>A0A511YL60</accession>
<dbReference type="SUPFAM" id="SSF55729">
    <property type="entry name" value="Acyl-CoA N-acyltransferases (Nat)"/>
    <property type="match status" value="1"/>
</dbReference>
<evidence type="ECO:0000313" key="2">
    <source>
        <dbReference type="Proteomes" id="UP000321863"/>
    </source>
</evidence>
<sequence length="388" mass="45332">MSYHLKIYTAVAGLPEDWDSVTGSHNIMLSTAYLRVLEASGPENMTCCFAGFFDDEHLIGGALFQYLDFIRHRTFQKDEVWCSIRNFAARKFSRDVMILGNNMLTGQNGFYFDPEKISAENMLALLGEAVHQMQKEIRKTALIIYKDYRPEFSPFFQGMESQDYFKFSVQPTMILEMRENWKTFEDYLNDFSTKYRTRAKTARKKLAGIEKRELGAEEICRYRGEMNILYQNVADNAPFNTFFLEENHFESMKEHLGTCFKVFGYFSDLELIGFYTLILNHDDVDTYFLGYDKKLQKEKQIYLNMLLDMTRFAIDHQFKRIIFGRTALEIKSTIGAEPVEIFGLIRHTYSIINPFMKNIFPSLSPKTEWVQRNPFKATLDSVKGGKTK</sequence>
<dbReference type="AlphaFoldDB" id="A0A511YL60"/>
<reference evidence="1 2" key="1">
    <citation type="submission" date="2019-07" db="EMBL/GenBank/DDBJ databases">
        <title>Whole genome shotgun sequence of Chryseobacterium hagamense NBRC 105253.</title>
        <authorList>
            <person name="Hosoyama A."/>
            <person name="Uohara A."/>
            <person name="Ohji S."/>
            <person name="Ichikawa N."/>
        </authorList>
    </citation>
    <scope>NUCLEOTIDE SEQUENCE [LARGE SCALE GENOMIC DNA]</scope>
    <source>
        <strain evidence="1 2">NBRC 105253</strain>
    </source>
</reference>
<evidence type="ECO:0000313" key="1">
    <source>
        <dbReference type="EMBL" id="GEN75945.1"/>
    </source>
</evidence>
<dbReference type="Gene3D" id="3.40.630.30">
    <property type="match status" value="1"/>
</dbReference>
<dbReference type="RefSeq" id="WP_146940882.1">
    <property type="nucleotide sequence ID" value="NZ_BJYJ01000006.1"/>
</dbReference>
<keyword evidence="2" id="KW-1185">Reference proteome</keyword>
<gene>
    <name evidence="1" type="ORF">CHA01nite_16850</name>
</gene>
<organism evidence="1 2">
    <name type="scientific">Chryseobacterium hagamense</name>
    <dbReference type="NCBI Taxonomy" id="395935"/>
    <lineage>
        <taxon>Bacteria</taxon>
        <taxon>Pseudomonadati</taxon>
        <taxon>Bacteroidota</taxon>
        <taxon>Flavobacteriia</taxon>
        <taxon>Flavobacteriales</taxon>
        <taxon>Weeksellaceae</taxon>
        <taxon>Chryseobacterium group</taxon>
        <taxon>Chryseobacterium</taxon>
    </lineage>
</organism>
<proteinExistence type="predicted"/>
<dbReference type="Proteomes" id="UP000321863">
    <property type="component" value="Unassembled WGS sequence"/>
</dbReference>
<comment type="caution">
    <text evidence="1">The sequence shown here is derived from an EMBL/GenBank/DDBJ whole genome shotgun (WGS) entry which is preliminary data.</text>
</comment>
<dbReference type="OrthoDB" id="240921at2"/>
<name>A0A511YL60_9FLAO</name>
<dbReference type="InterPro" id="IPR016181">
    <property type="entry name" value="Acyl_CoA_acyltransferase"/>
</dbReference>